<dbReference type="OrthoDB" id="9899611at2"/>
<sequence length="85" mass="9251">MTGHPTRPNIALNHDPERLNRTIHDIAAGRATARQCAETASALRHLSHELSDHAAVLAFGCLPPSEQPPTTGPTPEEPRKREDSE</sequence>
<accession>A0A1G8WU84</accession>
<protein>
    <submittedName>
        <fullName evidence="2">Uncharacterized protein</fullName>
    </submittedName>
</protein>
<name>A0A1G8WU84_ACTMZ</name>
<dbReference type="Proteomes" id="UP000199213">
    <property type="component" value="Unassembled WGS sequence"/>
</dbReference>
<evidence type="ECO:0000313" key="2">
    <source>
        <dbReference type="EMBL" id="SDJ81195.1"/>
    </source>
</evidence>
<reference evidence="3" key="1">
    <citation type="submission" date="2016-10" db="EMBL/GenBank/DDBJ databases">
        <authorList>
            <person name="Varghese N."/>
            <person name="Submissions S."/>
        </authorList>
    </citation>
    <scope>NUCLEOTIDE SEQUENCE [LARGE SCALE GENOMIC DNA]</scope>
    <source>
        <strain evidence="3">DSM 45460</strain>
    </source>
</reference>
<dbReference type="AlphaFoldDB" id="A0A1G8WU84"/>
<dbReference type="EMBL" id="FNFM01000002">
    <property type="protein sequence ID" value="SDJ81195.1"/>
    <property type="molecule type" value="Genomic_DNA"/>
</dbReference>
<evidence type="ECO:0000313" key="3">
    <source>
        <dbReference type="Proteomes" id="UP000199213"/>
    </source>
</evidence>
<feature type="region of interest" description="Disordered" evidence="1">
    <location>
        <begin position="61"/>
        <end position="85"/>
    </location>
</feature>
<proteinExistence type="predicted"/>
<feature type="compositionally biased region" description="Basic and acidic residues" evidence="1">
    <location>
        <begin position="76"/>
        <end position="85"/>
    </location>
</feature>
<dbReference type="RefSeq" id="WP_092626416.1">
    <property type="nucleotide sequence ID" value="NZ_FNFM01000002.1"/>
</dbReference>
<organism evidence="2 3">
    <name type="scientific">Actinopolyspora mzabensis</name>
    <dbReference type="NCBI Taxonomy" id="995066"/>
    <lineage>
        <taxon>Bacteria</taxon>
        <taxon>Bacillati</taxon>
        <taxon>Actinomycetota</taxon>
        <taxon>Actinomycetes</taxon>
        <taxon>Actinopolysporales</taxon>
        <taxon>Actinopolysporaceae</taxon>
        <taxon>Actinopolyspora</taxon>
    </lineage>
</organism>
<gene>
    <name evidence="2" type="ORF">SAMN04487820_102204</name>
</gene>
<keyword evidence="3" id="KW-1185">Reference proteome</keyword>
<evidence type="ECO:0000256" key="1">
    <source>
        <dbReference type="SAM" id="MobiDB-lite"/>
    </source>
</evidence>